<evidence type="ECO:0000256" key="1">
    <source>
        <dbReference type="PIRSR" id="PIRSR610708-1"/>
    </source>
</evidence>
<dbReference type="PANTHER" id="PTHR35134:SF2">
    <property type="entry name" value="NUCLEOTIDASE YQFW-RELATED"/>
    <property type="match status" value="1"/>
</dbReference>
<dbReference type="InterPro" id="IPR010708">
    <property type="entry name" value="5'(3')-deoxyribonucleotidase"/>
</dbReference>
<evidence type="ECO:0000313" key="3">
    <source>
        <dbReference type="Proteomes" id="UP000236248"/>
    </source>
</evidence>
<dbReference type="RefSeq" id="WP_103286454.1">
    <property type="nucleotide sequence ID" value="NZ_LT981265.1"/>
</dbReference>
<dbReference type="GeneID" id="41594144"/>
<organism evidence="2 3">
    <name type="scientific">Candidatus Nitrosocaldus cavascurensis</name>
    <dbReference type="NCBI Taxonomy" id="2058097"/>
    <lineage>
        <taxon>Archaea</taxon>
        <taxon>Nitrososphaerota</taxon>
        <taxon>Nitrososphaeria</taxon>
        <taxon>Candidatus Nitrosocaldales</taxon>
        <taxon>Candidatus Nitrosocaldaceae</taxon>
        <taxon>Candidatus Nitrosocaldus</taxon>
    </lineage>
</organism>
<dbReference type="EMBL" id="LT981265">
    <property type="protein sequence ID" value="SPC33238.1"/>
    <property type="molecule type" value="Genomic_DNA"/>
</dbReference>
<dbReference type="InterPro" id="IPR023214">
    <property type="entry name" value="HAD_sf"/>
</dbReference>
<dbReference type="AlphaFoldDB" id="A0A2K5ANL4"/>
<dbReference type="Gene3D" id="3.40.50.1000">
    <property type="entry name" value="HAD superfamily/HAD-like"/>
    <property type="match status" value="1"/>
</dbReference>
<keyword evidence="3" id="KW-1185">Reference proteome</keyword>
<dbReference type="Pfam" id="PF06941">
    <property type="entry name" value="NT5C"/>
    <property type="match status" value="1"/>
</dbReference>
<feature type="active site" description="Nucleophile" evidence="1">
    <location>
        <position position="6"/>
    </location>
</feature>
<dbReference type="GO" id="GO:0009264">
    <property type="term" value="P:deoxyribonucleotide catabolic process"/>
    <property type="evidence" value="ECO:0007669"/>
    <property type="project" value="InterPro"/>
</dbReference>
<evidence type="ECO:0000313" key="2">
    <source>
        <dbReference type="EMBL" id="SPC33238.1"/>
    </source>
</evidence>
<gene>
    <name evidence="2" type="ORF">NCAV_0038</name>
</gene>
<accession>A0A2K5ANL4</accession>
<dbReference type="SUPFAM" id="SSF56784">
    <property type="entry name" value="HAD-like"/>
    <property type="match status" value="1"/>
</dbReference>
<sequence length="186" mass="21694">MRIAVDVDGVLADIISVWLTYYNRKHNSSLSKEQVQRWDFWKSIGYSAERFYTELAACWKEWLKVPVIESDIANSIAMLRSLGKVDIVSAQIAKDYVKRWLEHNNIVYDEYVSVARGVDKADLAYDVFIDDSPINAERISAMGRLVLLYDQPWNRHLSNGRYIVRVKNMDGVKRVLMDRLMSMKRL</sequence>
<dbReference type="InterPro" id="IPR052419">
    <property type="entry name" value="5_3-deoxyribonucleotidase-like"/>
</dbReference>
<protein>
    <submittedName>
        <fullName evidence="2">NT5C domain containing protein</fullName>
    </submittedName>
</protein>
<dbReference type="KEGG" id="ncv:NCAV_0038"/>
<dbReference type="InterPro" id="IPR036412">
    <property type="entry name" value="HAD-like_sf"/>
</dbReference>
<dbReference type="PANTHER" id="PTHR35134">
    <property type="entry name" value="NUCLEOTIDASE YQFW-RELATED"/>
    <property type="match status" value="1"/>
</dbReference>
<name>A0A2K5ANL4_9ARCH</name>
<proteinExistence type="predicted"/>
<reference evidence="3" key="1">
    <citation type="submission" date="2018-01" db="EMBL/GenBank/DDBJ databases">
        <authorList>
            <person name="Kerou L M."/>
        </authorList>
    </citation>
    <scope>NUCLEOTIDE SEQUENCE [LARGE SCALE GENOMIC DNA]</scope>
    <source>
        <strain evidence="3">SCU2</strain>
    </source>
</reference>
<dbReference type="GO" id="GO:0008253">
    <property type="term" value="F:5'-nucleotidase activity"/>
    <property type="evidence" value="ECO:0007669"/>
    <property type="project" value="InterPro"/>
</dbReference>
<feature type="active site" description="Proton donor" evidence="1">
    <location>
        <position position="8"/>
    </location>
</feature>
<dbReference type="Proteomes" id="UP000236248">
    <property type="component" value="Chromosome NCAV"/>
</dbReference>